<dbReference type="SMART" id="SM00710">
    <property type="entry name" value="PbH1"/>
    <property type="match status" value="12"/>
</dbReference>
<sequence>MLLYGAPAAAGGALLAHGSPAAAAVSGAGASPLDYGATGDGIADDTAAVNACLAANRAVDFGGPQYTYLVTGTLLVVQSAAQVVTGSGASVKAGAGVPMMRLKNAAHVVSGIRFAGNNLGTRGVIVEPTAPGSRVEGCTFTAVTGTGIDVQPGAHRTRIAGCLFERCGRGAGIASPFNTTIFVAGADHCKVVDNELRDCDWGVYFRGPDAATGINFYECRGNTIVCASPAPAASQGISNGHGRGGRIADNTVIGFADNSIDCFGCRNMLIVGNSTSGGKDAVFVGDETTNSIVISGNVFSGPQRGVRVLRDNTTPDGRGTLVTGVVVSGNTVSNPTDGGILIQGGGTGEVTGITVADNDLHVGDAGLYGVKIVKADVSRISGNRIFRPRNEAILIRDADLVEVTGNILRDAGRATANGYDAISVNTSNRILVRDNTVYGTARYAVAIPTGNGITVTGTRWRSLGTGGLNVTAPGAVQSDNLAL</sequence>
<accession>A0A8J4E4I5</accession>
<keyword evidence="1" id="KW-0732">Signal</keyword>
<keyword evidence="4" id="KW-1185">Reference proteome</keyword>
<evidence type="ECO:0000313" key="3">
    <source>
        <dbReference type="EMBL" id="GIJ61271.1"/>
    </source>
</evidence>
<dbReference type="Pfam" id="PF13229">
    <property type="entry name" value="Beta_helix"/>
    <property type="match status" value="1"/>
</dbReference>
<evidence type="ECO:0000259" key="2">
    <source>
        <dbReference type="Pfam" id="PF13229"/>
    </source>
</evidence>
<gene>
    <name evidence="3" type="ORF">Vau01_087870</name>
</gene>
<dbReference type="InterPro" id="IPR006626">
    <property type="entry name" value="PbH1"/>
</dbReference>
<dbReference type="AlphaFoldDB" id="A0A8J4E4I5"/>
<name>A0A8J4E4I5_9ACTN</name>
<dbReference type="EMBL" id="BOPG01000064">
    <property type="protein sequence ID" value="GIJ61271.1"/>
    <property type="molecule type" value="Genomic_DNA"/>
</dbReference>
<dbReference type="Proteomes" id="UP000612585">
    <property type="component" value="Unassembled WGS sequence"/>
</dbReference>
<dbReference type="InterPro" id="IPR039448">
    <property type="entry name" value="Beta_helix"/>
</dbReference>
<organism evidence="3 4">
    <name type="scientific">Virgisporangium aurantiacum</name>
    <dbReference type="NCBI Taxonomy" id="175570"/>
    <lineage>
        <taxon>Bacteria</taxon>
        <taxon>Bacillati</taxon>
        <taxon>Actinomycetota</taxon>
        <taxon>Actinomycetes</taxon>
        <taxon>Micromonosporales</taxon>
        <taxon>Micromonosporaceae</taxon>
        <taxon>Virgisporangium</taxon>
    </lineage>
</organism>
<dbReference type="InterPro" id="IPR011050">
    <property type="entry name" value="Pectin_lyase_fold/virulence"/>
</dbReference>
<protein>
    <recommendedName>
        <fullName evidence="2">Right handed beta helix domain-containing protein</fullName>
    </recommendedName>
</protein>
<dbReference type="Gene3D" id="2.160.20.10">
    <property type="entry name" value="Single-stranded right-handed beta-helix, Pectin lyase-like"/>
    <property type="match status" value="2"/>
</dbReference>
<feature type="signal peptide" evidence="1">
    <location>
        <begin position="1"/>
        <end position="23"/>
    </location>
</feature>
<comment type="caution">
    <text evidence="3">The sequence shown here is derived from an EMBL/GenBank/DDBJ whole genome shotgun (WGS) entry which is preliminary data.</text>
</comment>
<feature type="chain" id="PRO_5035297354" description="Right handed beta helix domain-containing protein" evidence="1">
    <location>
        <begin position="24"/>
        <end position="483"/>
    </location>
</feature>
<dbReference type="InterPro" id="IPR012334">
    <property type="entry name" value="Pectin_lyas_fold"/>
</dbReference>
<feature type="domain" description="Right handed beta helix" evidence="2">
    <location>
        <begin position="325"/>
        <end position="457"/>
    </location>
</feature>
<evidence type="ECO:0000313" key="4">
    <source>
        <dbReference type="Proteomes" id="UP000612585"/>
    </source>
</evidence>
<reference evidence="3" key="1">
    <citation type="submission" date="2021-01" db="EMBL/GenBank/DDBJ databases">
        <title>Whole genome shotgun sequence of Virgisporangium aurantiacum NBRC 16421.</title>
        <authorList>
            <person name="Komaki H."/>
            <person name="Tamura T."/>
        </authorList>
    </citation>
    <scope>NUCLEOTIDE SEQUENCE</scope>
    <source>
        <strain evidence="3">NBRC 16421</strain>
    </source>
</reference>
<dbReference type="SUPFAM" id="SSF51126">
    <property type="entry name" value="Pectin lyase-like"/>
    <property type="match status" value="2"/>
</dbReference>
<evidence type="ECO:0000256" key="1">
    <source>
        <dbReference type="SAM" id="SignalP"/>
    </source>
</evidence>
<proteinExistence type="predicted"/>